<sequence>MEIFSIPDSISFGLPSSEMFKIPNQPYKHDPNLRPPPLNNTPRSFFHPFDIDPDLFRVSFQLEYVITFMSLYVTAVLFMNSVNASRHYRPWAFSKTSAFKAFVVAHNSLLALFSGWALSSLVYTLINYWPSGSTNSNDGYFAHIAEYLCQTQSSEYRVLSHSISPWEAGWNYIGWLFYMSKYYEVIDTMIILAKGKKSSMLQTYHHAGIILCGWATVVYDSPCGLVAAINVLVHTLMYTYFALQTLGFSVSTRVKRSLTTIQIAQFFIGMIFGTSFLFLSYKAPLDMSEMAVKNDSVLDFSPLASHGDTARLVPKDTMVPCLSDSGEAATIYVSTIYIWPLIFLFVRFFIQSYSPKKKQ</sequence>
<dbReference type="AlphaFoldDB" id="A0A9W9FV21"/>
<dbReference type="OrthoDB" id="10259681at2759"/>
<feature type="transmembrane region" description="Helical" evidence="10">
    <location>
        <begin position="263"/>
        <end position="281"/>
    </location>
</feature>
<evidence type="ECO:0000313" key="12">
    <source>
        <dbReference type="Proteomes" id="UP001149165"/>
    </source>
</evidence>
<dbReference type="EMBL" id="JAPQKH010000003">
    <property type="protein sequence ID" value="KAJ5106894.1"/>
    <property type="molecule type" value="Genomic_DNA"/>
</dbReference>
<keyword evidence="8 10" id="KW-0472">Membrane</keyword>
<keyword evidence="4 10" id="KW-0812">Transmembrane</keyword>
<dbReference type="GO" id="GO:0034625">
    <property type="term" value="P:fatty acid elongation, monounsaturated fatty acid"/>
    <property type="evidence" value="ECO:0007669"/>
    <property type="project" value="TreeGrafter"/>
</dbReference>
<comment type="subcellular location">
    <subcellularLocation>
        <location evidence="1">Membrane</location>
        <topology evidence="1">Multi-pass membrane protein</topology>
    </subcellularLocation>
</comment>
<dbReference type="GO" id="GO:0005789">
    <property type="term" value="C:endoplasmic reticulum membrane"/>
    <property type="evidence" value="ECO:0007669"/>
    <property type="project" value="TreeGrafter"/>
</dbReference>
<reference evidence="11" key="1">
    <citation type="submission" date="2022-11" db="EMBL/GenBank/DDBJ databases">
        <authorList>
            <person name="Petersen C."/>
        </authorList>
    </citation>
    <scope>NUCLEOTIDE SEQUENCE</scope>
    <source>
        <strain evidence="11">IBT 30069</strain>
    </source>
</reference>
<evidence type="ECO:0000256" key="1">
    <source>
        <dbReference type="ARBA" id="ARBA00004141"/>
    </source>
</evidence>
<dbReference type="GO" id="GO:0019367">
    <property type="term" value="P:fatty acid elongation, saturated fatty acid"/>
    <property type="evidence" value="ECO:0007669"/>
    <property type="project" value="TreeGrafter"/>
</dbReference>
<dbReference type="GO" id="GO:0034626">
    <property type="term" value="P:fatty acid elongation, polyunsaturated fatty acid"/>
    <property type="evidence" value="ECO:0007669"/>
    <property type="project" value="TreeGrafter"/>
</dbReference>
<dbReference type="Pfam" id="PF01151">
    <property type="entry name" value="ELO"/>
    <property type="match status" value="1"/>
</dbReference>
<dbReference type="GO" id="GO:0042761">
    <property type="term" value="P:very long-chain fatty acid biosynthetic process"/>
    <property type="evidence" value="ECO:0007669"/>
    <property type="project" value="TreeGrafter"/>
</dbReference>
<proteinExistence type="inferred from homology"/>
<dbReference type="EC" id="2.3.1.-" evidence="10"/>
<evidence type="ECO:0000256" key="4">
    <source>
        <dbReference type="ARBA" id="ARBA00022692"/>
    </source>
</evidence>
<feature type="transmembrane region" description="Helical" evidence="10">
    <location>
        <begin position="225"/>
        <end position="243"/>
    </location>
</feature>
<evidence type="ECO:0000256" key="5">
    <source>
        <dbReference type="ARBA" id="ARBA00022832"/>
    </source>
</evidence>
<accession>A0A9W9FV21</accession>
<comment type="similarity">
    <text evidence="10">Belongs to the ELO family.</text>
</comment>
<feature type="transmembrane region" description="Helical" evidence="10">
    <location>
        <begin position="64"/>
        <end position="82"/>
    </location>
</feature>
<keyword evidence="6 10" id="KW-1133">Transmembrane helix</keyword>
<dbReference type="Proteomes" id="UP001149165">
    <property type="component" value="Unassembled WGS sequence"/>
</dbReference>
<feature type="transmembrane region" description="Helical" evidence="10">
    <location>
        <begin position="103"/>
        <end position="126"/>
    </location>
</feature>
<gene>
    <name evidence="11" type="ORF">N7456_003569</name>
</gene>
<organism evidence="11 12">
    <name type="scientific">Penicillium angulare</name>
    <dbReference type="NCBI Taxonomy" id="116970"/>
    <lineage>
        <taxon>Eukaryota</taxon>
        <taxon>Fungi</taxon>
        <taxon>Dikarya</taxon>
        <taxon>Ascomycota</taxon>
        <taxon>Pezizomycotina</taxon>
        <taxon>Eurotiomycetes</taxon>
        <taxon>Eurotiomycetidae</taxon>
        <taxon>Eurotiales</taxon>
        <taxon>Aspergillaceae</taxon>
        <taxon>Penicillium</taxon>
    </lineage>
</organism>
<name>A0A9W9FV21_9EURO</name>
<keyword evidence="9 10" id="KW-0275">Fatty acid biosynthesis</keyword>
<reference evidence="11" key="2">
    <citation type="journal article" date="2023" name="IMA Fungus">
        <title>Comparative genomic study of the Penicillium genus elucidates a diverse pangenome and 15 lateral gene transfer events.</title>
        <authorList>
            <person name="Petersen C."/>
            <person name="Sorensen T."/>
            <person name="Nielsen M.R."/>
            <person name="Sondergaard T.E."/>
            <person name="Sorensen J.L."/>
            <person name="Fitzpatrick D.A."/>
            <person name="Frisvad J.C."/>
            <person name="Nielsen K.L."/>
        </authorList>
    </citation>
    <scope>NUCLEOTIDE SEQUENCE</scope>
    <source>
        <strain evidence="11">IBT 30069</strain>
    </source>
</reference>
<evidence type="ECO:0000256" key="3">
    <source>
        <dbReference type="ARBA" id="ARBA00022679"/>
    </source>
</evidence>
<evidence type="ECO:0000256" key="7">
    <source>
        <dbReference type="ARBA" id="ARBA00023098"/>
    </source>
</evidence>
<keyword evidence="12" id="KW-1185">Reference proteome</keyword>
<evidence type="ECO:0000256" key="2">
    <source>
        <dbReference type="ARBA" id="ARBA00022516"/>
    </source>
</evidence>
<keyword evidence="7 10" id="KW-0443">Lipid metabolism</keyword>
<keyword evidence="2 10" id="KW-0444">Lipid biosynthesis</keyword>
<comment type="catalytic activity">
    <reaction evidence="10">
        <text>an acyl-CoA + malonyl-CoA + H(+) = a 3-oxoacyl-CoA + CO2 + CoA</text>
        <dbReference type="Rhea" id="RHEA:50252"/>
        <dbReference type="ChEBI" id="CHEBI:15378"/>
        <dbReference type="ChEBI" id="CHEBI:16526"/>
        <dbReference type="ChEBI" id="CHEBI:57287"/>
        <dbReference type="ChEBI" id="CHEBI:57384"/>
        <dbReference type="ChEBI" id="CHEBI:58342"/>
        <dbReference type="ChEBI" id="CHEBI:90726"/>
    </reaction>
    <physiologicalReaction direction="left-to-right" evidence="10">
        <dbReference type="Rhea" id="RHEA:50253"/>
    </physiologicalReaction>
</comment>
<dbReference type="PANTHER" id="PTHR11157">
    <property type="entry name" value="FATTY ACID ACYL TRANSFERASE-RELATED"/>
    <property type="match status" value="1"/>
</dbReference>
<evidence type="ECO:0000256" key="10">
    <source>
        <dbReference type="RuleBase" id="RU361115"/>
    </source>
</evidence>
<keyword evidence="3 10" id="KW-0808">Transferase</keyword>
<dbReference type="InterPro" id="IPR002076">
    <property type="entry name" value="ELO_fam"/>
</dbReference>
<evidence type="ECO:0000256" key="9">
    <source>
        <dbReference type="ARBA" id="ARBA00023160"/>
    </source>
</evidence>
<dbReference type="GO" id="GO:0009922">
    <property type="term" value="F:fatty acid elongase activity"/>
    <property type="evidence" value="ECO:0007669"/>
    <property type="project" value="InterPro"/>
</dbReference>
<dbReference type="GO" id="GO:0030148">
    <property type="term" value="P:sphingolipid biosynthetic process"/>
    <property type="evidence" value="ECO:0007669"/>
    <property type="project" value="TreeGrafter"/>
</dbReference>
<feature type="transmembrane region" description="Helical" evidence="10">
    <location>
        <begin position="329"/>
        <end position="350"/>
    </location>
</feature>
<dbReference type="PANTHER" id="PTHR11157:SF169">
    <property type="entry name" value="ELONGATION OF FATTY ACIDS PROTEIN"/>
    <property type="match status" value="1"/>
</dbReference>
<comment type="caution">
    <text evidence="11">The sequence shown here is derived from an EMBL/GenBank/DDBJ whole genome shotgun (WGS) entry which is preliminary data.</text>
</comment>
<protein>
    <recommendedName>
        <fullName evidence="10">Elongation of fatty acids protein</fullName>
        <ecNumber evidence="10">2.3.1.-</ecNumber>
    </recommendedName>
</protein>
<evidence type="ECO:0000313" key="11">
    <source>
        <dbReference type="EMBL" id="KAJ5106894.1"/>
    </source>
</evidence>
<evidence type="ECO:0000256" key="8">
    <source>
        <dbReference type="ARBA" id="ARBA00023136"/>
    </source>
</evidence>
<keyword evidence="5 10" id="KW-0276">Fatty acid metabolism</keyword>
<evidence type="ECO:0000256" key="6">
    <source>
        <dbReference type="ARBA" id="ARBA00022989"/>
    </source>
</evidence>